<name>A0A8S5RFV0_9VIRU</name>
<protein>
    <submittedName>
        <fullName evidence="1">Uncharacterized protein</fullName>
    </submittedName>
</protein>
<reference evidence="1" key="1">
    <citation type="journal article" date="2021" name="Proc. Natl. Acad. Sci. U.S.A.">
        <title>A Catalog of Tens of Thousands of Viruses from Human Metagenomes Reveals Hidden Associations with Chronic Diseases.</title>
        <authorList>
            <person name="Tisza M.J."/>
            <person name="Buck C.B."/>
        </authorList>
    </citation>
    <scope>NUCLEOTIDE SEQUENCE</scope>
    <source>
        <strain evidence="1">Ct5rm7</strain>
    </source>
</reference>
<accession>A0A8S5RFV0</accession>
<dbReference type="EMBL" id="BK059103">
    <property type="protein sequence ID" value="DAE30256.1"/>
    <property type="molecule type" value="Genomic_DNA"/>
</dbReference>
<evidence type="ECO:0000313" key="1">
    <source>
        <dbReference type="EMBL" id="DAE30256.1"/>
    </source>
</evidence>
<organism evidence="1">
    <name type="scientific">virus sp. ct5rm7</name>
    <dbReference type="NCBI Taxonomy" id="2827298"/>
    <lineage>
        <taxon>Viruses</taxon>
    </lineage>
</organism>
<sequence length="107" mass="12770">MELSVKDRLYLPTFLPARGNFKDFNLKKEILRKIAISDVERKEIGLHENAEDKRIEWDVEKEKPLDVEFSHEETEYLRKACEKISDEELPDDMWVTVARIYDSVQEQ</sequence>
<proteinExistence type="predicted"/>